<organism evidence="5 6">
    <name type="scientific">Novipirellula rosea</name>
    <dbReference type="NCBI Taxonomy" id="1031540"/>
    <lineage>
        <taxon>Bacteria</taxon>
        <taxon>Pseudomonadati</taxon>
        <taxon>Planctomycetota</taxon>
        <taxon>Planctomycetia</taxon>
        <taxon>Pirellulales</taxon>
        <taxon>Pirellulaceae</taxon>
        <taxon>Novipirellula</taxon>
    </lineage>
</organism>
<keyword evidence="3 4" id="KW-0413">Isomerase</keyword>
<dbReference type="InterPro" id="IPR011013">
    <property type="entry name" value="Gal_mutarotase_sf_dom"/>
</dbReference>
<sequence>MQTSVDQLSSQFSLAGVSFAEGNGGLVKVVVHTDRCDGEIYLHGAHITHFQPCGESPVLWMSQKSAFAKGKAIRGGVPICFPWFGPKASDPSAPGHGYARIRTWNLIAAENNEDGDVQLAFSITIDDFELTYTVTFGRSLGMSLAVKLSDQASEAASFEEALHTYLAVKDIHQVVIEGLESAAYIDKVDGMKEKSATDESIQFSGECDRVYLDTTSTCILRDPAMARSMQVSKSNSQCTVIWNPWINKSAAMADFGNDEWTSMACIETANVGSYRRTLKPGESHVMTADVSVIP</sequence>
<evidence type="ECO:0000256" key="3">
    <source>
        <dbReference type="ARBA" id="ARBA00023235"/>
    </source>
</evidence>
<accession>A0ABP8NHX5</accession>
<protein>
    <recommendedName>
        <fullName evidence="4">Putative glucose-6-phosphate 1-epimerase</fullName>
        <ecNumber evidence="4">5.1.3.15</ecNumber>
    </recommendedName>
</protein>
<evidence type="ECO:0000256" key="2">
    <source>
        <dbReference type="ARBA" id="ARBA00005866"/>
    </source>
</evidence>
<evidence type="ECO:0000256" key="4">
    <source>
        <dbReference type="PIRNR" id="PIRNR016020"/>
    </source>
</evidence>
<dbReference type="InterPro" id="IPR008183">
    <property type="entry name" value="Aldose_1/G6P_1-epimerase"/>
</dbReference>
<dbReference type="EMBL" id="BAABGA010000080">
    <property type="protein sequence ID" value="GAA4466014.1"/>
    <property type="molecule type" value="Genomic_DNA"/>
</dbReference>
<evidence type="ECO:0000256" key="1">
    <source>
        <dbReference type="ARBA" id="ARBA00001096"/>
    </source>
</evidence>
<comment type="catalytic activity">
    <reaction evidence="1">
        <text>alpha-D-glucose 6-phosphate = beta-D-glucose 6-phosphate</text>
        <dbReference type="Rhea" id="RHEA:16249"/>
        <dbReference type="ChEBI" id="CHEBI:58225"/>
        <dbReference type="ChEBI" id="CHEBI:58247"/>
        <dbReference type="EC" id="5.1.3.15"/>
    </reaction>
</comment>
<gene>
    <name evidence="5" type="ORF">GCM10023156_54330</name>
</gene>
<dbReference type="InterPro" id="IPR014718">
    <property type="entry name" value="GH-type_carb-bd"/>
</dbReference>
<name>A0ABP8NHX5_9BACT</name>
<dbReference type="RefSeq" id="WP_345326930.1">
    <property type="nucleotide sequence ID" value="NZ_BAABGA010000080.1"/>
</dbReference>
<comment type="similarity">
    <text evidence="2 4">Belongs to the glucose-6-phosphate 1-epimerase family.</text>
</comment>
<dbReference type="PANTHER" id="PTHR11122:SF13">
    <property type="entry name" value="GLUCOSE-6-PHOSPHATE 1-EPIMERASE"/>
    <property type="match status" value="1"/>
</dbReference>
<dbReference type="InterPro" id="IPR025532">
    <property type="entry name" value="G6P_1-epimerase"/>
</dbReference>
<evidence type="ECO:0000313" key="6">
    <source>
        <dbReference type="Proteomes" id="UP001500840"/>
    </source>
</evidence>
<evidence type="ECO:0000313" key="5">
    <source>
        <dbReference type="EMBL" id="GAA4466014.1"/>
    </source>
</evidence>
<dbReference type="Gene3D" id="2.70.98.10">
    <property type="match status" value="1"/>
</dbReference>
<dbReference type="PIRSF" id="PIRSF016020">
    <property type="entry name" value="PHexose_mutarotase"/>
    <property type="match status" value="1"/>
</dbReference>
<dbReference type="Proteomes" id="UP001500840">
    <property type="component" value="Unassembled WGS sequence"/>
</dbReference>
<dbReference type="Pfam" id="PF01263">
    <property type="entry name" value="Aldose_epim"/>
    <property type="match status" value="1"/>
</dbReference>
<reference evidence="6" key="1">
    <citation type="journal article" date="2019" name="Int. J. Syst. Evol. Microbiol.">
        <title>The Global Catalogue of Microorganisms (GCM) 10K type strain sequencing project: providing services to taxonomists for standard genome sequencing and annotation.</title>
        <authorList>
            <consortium name="The Broad Institute Genomics Platform"/>
            <consortium name="The Broad Institute Genome Sequencing Center for Infectious Disease"/>
            <person name="Wu L."/>
            <person name="Ma J."/>
        </authorList>
    </citation>
    <scope>NUCLEOTIDE SEQUENCE [LARGE SCALE GENOMIC DNA]</scope>
    <source>
        <strain evidence="6">JCM 17759</strain>
    </source>
</reference>
<keyword evidence="6" id="KW-1185">Reference proteome</keyword>
<dbReference type="CDD" id="cd09020">
    <property type="entry name" value="D-hex-6-P-epi_like"/>
    <property type="match status" value="1"/>
</dbReference>
<dbReference type="EC" id="5.1.3.15" evidence="4"/>
<dbReference type="PANTHER" id="PTHR11122">
    <property type="entry name" value="APOSPORY-ASSOCIATED PROTEIN C-RELATED"/>
    <property type="match status" value="1"/>
</dbReference>
<comment type="caution">
    <text evidence="5">The sequence shown here is derived from an EMBL/GenBank/DDBJ whole genome shotgun (WGS) entry which is preliminary data.</text>
</comment>
<proteinExistence type="inferred from homology"/>
<dbReference type="SUPFAM" id="SSF74650">
    <property type="entry name" value="Galactose mutarotase-like"/>
    <property type="match status" value="1"/>
</dbReference>